<dbReference type="PANTHER" id="PTHR12849">
    <property type="entry name" value="RNA LARIAT DEBRANCHING ENZYME"/>
    <property type="match status" value="1"/>
</dbReference>
<comment type="cofactor">
    <cofactor evidence="2">
        <name>Zn(2+)</name>
        <dbReference type="ChEBI" id="CHEBI:29105"/>
    </cofactor>
</comment>
<dbReference type="SMART" id="SM01124">
    <property type="entry name" value="DBR1"/>
    <property type="match status" value="1"/>
</dbReference>
<sequence length="656" mass="74679">MKVAVAGCCHGELDKLYETLELLQRRHNVRIDLLLCCGDFQAVRNEADLRCMAVSAKYRHMQTFYRYYSGEKKAPVLTIFIGGNHEASNHLQELPYGGWVAPNIYYLGYAGVVKYRGVRIGGISGIFKSHDYKKGHFECPPYNQQTVRSAYHVRNIEVFKLKQLKHPMDIFMSHDWPRSIYHYGNKKQLLKMKSFFRQEVENNTLGSPAASELLQHFQPTYWFSAHLHVKFAALMQHQTNIEGQLPKATKFLALDKCLPHRDFLQVIDIDHDPNASDSLEYDIEWLAVLKATNNLINVTSNTWNMPENNGLHAKWDYSATEGALKEILEELSHNLKIPCNFSMTAACYDPNKPQKNMEPVHIINPQTTEFCAQFGLTDINDRIQQVKEERSVRGEYEEEEEMDSTESAEEPSEYYTDNSGLSLSINPDEIMLDEEGGDEDQSTCSVDPSPDHPPDFSASFSDTRIMPDSMMVSSDDAMDSTNEDLEKSGVSEQTEERSLNERALKRIGKNENGNSAMKKIKRRNQAIYATEDEDKEVTASSRHYVDRLFDPDPQKVLQGVIVVVAVLISGYERHKAVLDAADSAARTMATTITMRRSVWLQVSEIPPEVQNTIQDFPFDCAGLFAQNTDSCLHSLKDLRDLEVFRDPHPCTSKKAF</sequence>
<evidence type="ECO:0000256" key="8">
    <source>
        <dbReference type="ARBA" id="ARBA00022801"/>
    </source>
</evidence>
<evidence type="ECO:0000256" key="2">
    <source>
        <dbReference type="ARBA" id="ARBA00001947"/>
    </source>
</evidence>
<dbReference type="InterPro" id="IPR007708">
    <property type="entry name" value="DBR1_C"/>
</dbReference>
<gene>
    <name evidence="15" type="ORF">UY3_00110</name>
</gene>
<dbReference type="GO" id="GO:0005634">
    <property type="term" value="C:nucleus"/>
    <property type="evidence" value="ECO:0007669"/>
    <property type="project" value="UniProtKB-SubCell"/>
</dbReference>
<evidence type="ECO:0000256" key="12">
    <source>
        <dbReference type="ARBA" id="ARBA00023242"/>
    </source>
</evidence>
<keyword evidence="8" id="KW-0378">Hydrolase</keyword>
<evidence type="ECO:0000256" key="11">
    <source>
        <dbReference type="ARBA" id="ARBA00023211"/>
    </source>
</evidence>
<dbReference type="Proteomes" id="UP000031443">
    <property type="component" value="Unassembled WGS sequence"/>
</dbReference>
<evidence type="ECO:0000256" key="3">
    <source>
        <dbReference type="ARBA" id="ARBA00001954"/>
    </source>
</evidence>
<comment type="cofactor">
    <cofactor evidence="1">
        <name>Mn(2+)</name>
        <dbReference type="ChEBI" id="CHEBI:29035"/>
    </cofactor>
</comment>
<keyword evidence="10" id="KW-0408">Iron</keyword>
<dbReference type="InterPro" id="IPR004843">
    <property type="entry name" value="Calcineurin-like_PHP"/>
</dbReference>
<evidence type="ECO:0000256" key="9">
    <source>
        <dbReference type="ARBA" id="ARBA00022833"/>
    </source>
</evidence>
<dbReference type="Gene3D" id="3.60.21.10">
    <property type="match status" value="1"/>
</dbReference>
<proteinExistence type="inferred from homology"/>
<name>M7C358_CHEMY</name>
<keyword evidence="7" id="KW-0479">Metal-binding</keyword>
<dbReference type="FunFam" id="3.60.21.10:FF:000035">
    <property type="entry name" value="Lariat debranching enzyme"/>
    <property type="match status" value="1"/>
</dbReference>
<comment type="similarity">
    <text evidence="5">Belongs to the lariat debranching enzyme family.</text>
</comment>
<keyword evidence="16" id="KW-1185">Reference proteome</keyword>
<dbReference type="GO" id="GO:0008419">
    <property type="term" value="F:RNA lariat debranching enzyme activity"/>
    <property type="evidence" value="ECO:0007669"/>
    <property type="project" value="UniProtKB-ARBA"/>
</dbReference>
<dbReference type="eggNOG" id="KOG2863">
    <property type="taxonomic scope" value="Eukaryota"/>
</dbReference>
<feature type="compositionally biased region" description="Acidic residues" evidence="13">
    <location>
        <begin position="430"/>
        <end position="441"/>
    </location>
</feature>
<evidence type="ECO:0000256" key="5">
    <source>
        <dbReference type="ARBA" id="ARBA00006045"/>
    </source>
</evidence>
<evidence type="ECO:0000256" key="13">
    <source>
        <dbReference type="SAM" id="MobiDB-lite"/>
    </source>
</evidence>
<dbReference type="Pfam" id="PF05011">
    <property type="entry name" value="DBR1"/>
    <property type="match status" value="1"/>
</dbReference>
<dbReference type="GO" id="GO:0000398">
    <property type="term" value="P:mRNA splicing, via spliceosome"/>
    <property type="evidence" value="ECO:0007669"/>
    <property type="project" value="TreeGrafter"/>
</dbReference>
<evidence type="ECO:0000256" key="10">
    <source>
        <dbReference type="ARBA" id="ARBA00023004"/>
    </source>
</evidence>
<dbReference type="GO" id="GO:0046872">
    <property type="term" value="F:metal ion binding"/>
    <property type="evidence" value="ECO:0007669"/>
    <property type="project" value="UniProtKB-KW"/>
</dbReference>
<dbReference type="Gene3D" id="1.10.287.3160">
    <property type="match status" value="1"/>
</dbReference>
<accession>M7C358</accession>
<evidence type="ECO:0000256" key="6">
    <source>
        <dbReference type="ARBA" id="ARBA00022664"/>
    </source>
</evidence>
<comment type="cofactor">
    <cofactor evidence="3">
        <name>Fe(2+)</name>
        <dbReference type="ChEBI" id="CHEBI:29033"/>
    </cofactor>
</comment>
<keyword evidence="6" id="KW-0507">mRNA processing</keyword>
<keyword evidence="11" id="KW-0464">Manganese</keyword>
<evidence type="ECO:0000256" key="7">
    <source>
        <dbReference type="ARBA" id="ARBA00022723"/>
    </source>
</evidence>
<evidence type="ECO:0000256" key="4">
    <source>
        <dbReference type="ARBA" id="ARBA00004123"/>
    </source>
</evidence>
<dbReference type="EMBL" id="KB469743">
    <property type="protein sequence ID" value="EMP42645.1"/>
    <property type="molecule type" value="Genomic_DNA"/>
</dbReference>
<feature type="compositionally biased region" description="Acidic residues" evidence="13">
    <location>
        <begin position="396"/>
        <end position="412"/>
    </location>
</feature>
<organism evidence="15 16">
    <name type="scientific">Chelonia mydas</name>
    <name type="common">Green sea-turtle</name>
    <name type="synonym">Chelonia agassizi</name>
    <dbReference type="NCBI Taxonomy" id="8469"/>
    <lineage>
        <taxon>Eukaryota</taxon>
        <taxon>Metazoa</taxon>
        <taxon>Chordata</taxon>
        <taxon>Craniata</taxon>
        <taxon>Vertebrata</taxon>
        <taxon>Euteleostomi</taxon>
        <taxon>Archelosauria</taxon>
        <taxon>Testudinata</taxon>
        <taxon>Testudines</taxon>
        <taxon>Cryptodira</taxon>
        <taxon>Durocryptodira</taxon>
        <taxon>Americhelydia</taxon>
        <taxon>Chelonioidea</taxon>
        <taxon>Cheloniidae</taxon>
        <taxon>Chelonia</taxon>
    </lineage>
</organism>
<comment type="subcellular location">
    <subcellularLocation>
        <location evidence="4">Nucleus</location>
    </subcellularLocation>
</comment>
<feature type="compositionally biased region" description="Low complexity" evidence="13">
    <location>
        <begin position="466"/>
        <end position="475"/>
    </location>
</feature>
<feature type="compositionally biased region" description="Basic and acidic residues" evidence="13">
    <location>
        <begin position="484"/>
        <end position="499"/>
    </location>
</feature>
<dbReference type="AlphaFoldDB" id="M7C358"/>
<protein>
    <submittedName>
        <fullName evidence="15">Lariat debranching enzyme</fullName>
    </submittedName>
</protein>
<feature type="domain" description="Lariat debranching enzyme C-terminal" evidence="14">
    <location>
        <begin position="235"/>
        <end position="380"/>
    </location>
</feature>
<dbReference type="PANTHER" id="PTHR12849:SF0">
    <property type="entry name" value="LARIAT DEBRANCHING ENZYME"/>
    <property type="match status" value="1"/>
</dbReference>
<evidence type="ECO:0000313" key="16">
    <source>
        <dbReference type="Proteomes" id="UP000031443"/>
    </source>
</evidence>
<dbReference type="InterPro" id="IPR029052">
    <property type="entry name" value="Metallo-depent_PP-like"/>
</dbReference>
<feature type="region of interest" description="Disordered" evidence="13">
    <location>
        <begin position="388"/>
        <end position="499"/>
    </location>
</feature>
<dbReference type="Pfam" id="PF00149">
    <property type="entry name" value="Metallophos"/>
    <property type="match status" value="1"/>
</dbReference>
<evidence type="ECO:0000256" key="1">
    <source>
        <dbReference type="ARBA" id="ARBA00001936"/>
    </source>
</evidence>
<dbReference type="SUPFAM" id="SSF56300">
    <property type="entry name" value="Metallo-dependent phosphatases"/>
    <property type="match status" value="1"/>
</dbReference>
<dbReference type="InterPro" id="IPR041816">
    <property type="entry name" value="Dbr1_N"/>
</dbReference>
<dbReference type="CDD" id="cd00844">
    <property type="entry name" value="MPP_Dbr1_N"/>
    <property type="match status" value="1"/>
</dbReference>
<dbReference type="STRING" id="8469.M7C358"/>
<reference evidence="16" key="1">
    <citation type="journal article" date="2013" name="Nat. Genet.">
        <title>The draft genomes of soft-shell turtle and green sea turtle yield insights into the development and evolution of the turtle-specific body plan.</title>
        <authorList>
            <person name="Wang Z."/>
            <person name="Pascual-Anaya J."/>
            <person name="Zadissa A."/>
            <person name="Li W."/>
            <person name="Niimura Y."/>
            <person name="Huang Z."/>
            <person name="Li C."/>
            <person name="White S."/>
            <person name="Xiong Z."/>
            <person name="Fang D."/>
            <person name="Wang B."/>
            <person name="Ming Y."/>
            <person name="Chen Y."/>
            <person name="Zheng Y."/>
            <person name="Kuraku S."/>
            <person name="Pignatelli M."/>
            <person name="Herrero J."/>
            <person name="Beal K."/>
            <person name="Nozawa M."/>
            <person name="Li Q."/>
            <person name="Wang J."/>
            <person name="Zhang H."/>
            <person name="Yu L."/>
            <person name="Shigenobu S."/>
            <person name="Wang J."/>
            <person name="Liu J."/>
            <person name="Flicek P."/>
            <person name="Searle S."/>
            <person name="Wang J."/>
            <person name="Kuratani S."/>
            <person name="Yin Y."/>
            <person name="Aken B."/>
            <person name="Zhang G."/>
            <person name="Irie N."/>
        </authorList>
    </citation>
    <scope>NUCLEOTIDE SEQUENCE [LARGE SCALE GENOMIC DNA]</scope>
</reference>
<evidence type="ECO:0000259" key="14">
    <source>
        <dbReference type="SMART" id="SM01124"/>
    </source>
</evidence>
<keyword evidence="12" id="KW-0539">Nucleus</keyword>
<feature type="compositionally biased region" description="Polar residues" evidence="13">
    <location>
        <begin position="415"/>
        <end position="425"/>
    </location>
</feature>
<evidence type="ECO:0000313" key="15">
    <source>
        <dbReference type="EMBL" id="EMP42645.1"/>
    </source>
</evidence>
<keyword evidence="9" id="KW-0862">Zinc</keyword>